<keyword evidence="7" id="KW-1185">Reference proteome</keyword>
<dbReference type="PANTHER" id="PTHR45953">
    <property type="entry name" value="IDURONATE 2-SULFATASE"/>
    <property type="match status" value="1"/>
</dbReference>
<dbReference type="GO" id="GO:0008484">
    <property type="term" value="F:sulfuric ester hydrolase activity"/>
    <property type="evidence" value="ECO:0007669"/>
    <property type="project" value="TreeGrafter"/>
</dbReference>
<reference evidence="7" key="1">
    <citation type="submission" date="2017-08" db="EMBL/GenBank/DDBJ databases">
        <authorList>
            <person name="Varghese N."/>
            <person name="Submissions S."/>
        </authorList>
    </citation>
    <scope>NUCLEOTIDE SEQUENCE [LARGE SCALE GENOMIC DNA]</scope>
    <source>
        <strain evidence="7">KCTC 23107</strain>
    </source>
</reference>
<feature type="domain" description="Sulfatase N-terminal" evidence="4">
    <location>
        <begin position="11"/>
        <end position="357"/>
    </location>
</feature>
<dbReference type="Pfam" id="PF12411">
    <property type="entry name" value="Choline_sulf_C"/>
    <property type="match status" value="1"/>
</dbReference>
<dbReference type="GO" id="GO:0005737">
    <property type="term" value="C:cytoplasm"/>
    <property type="evidence" value="ECO:0007669"/>
    <property type="project" value="TreeGrafter"/>
</dbReference>
<dbReference type="InterPro" id="IPR017785">
    <property type="entry name" value="Choline-sulfatase"/>
</dbReference>
<dbReference type="NCBIfam" id="TIGR03417">
    <property type="entry name" value="chol_sulfatase"/>
    <property type="match status" value="1"/>
</dbReference>
<organism evidence="6 7">
    <name type="scientific">Hoeflea halophila</name>
    <dbReference type="NCBI Taxonomy" id="714899"/>
    <lineage>
        <taxon>Bacteria</taxon>
        <taxon>Pseudomonadati</taxon>
        <taxon>Pseudomonadota</taxon>
        <taxon>Alphaproteobacteria</taxon>
        <taxon>Hyphomicrobiales</taxon>
        <taxon>Rhizobiaceae</taxon>
        <taxon>Hoeflea</taxon>
    </lineage>
</organism>
<dbReference type="Gene3D" id="3.40.720.10">
    <property type="entry name" value="Alkaline Phosphatase, subunit A"/>
    <property type="match status" value="1"/>
</dbReference>
<dbReference type="Pfam" id="PF00884">
    <property type="entry name" value="Sulfatase"/>
    <property type="match status" value="1"/>
</dbReference>
<dbReference type="AlphaFoldDB" id="A0A286IBU1"/>
<evidence type="ECO:0000259" key="4">
    <source>
        <dbReference type="Pfam" id="PF00884"/>
    </source>
</evidence>
<evidence type="ECO:0000313" key="7">
    <source>
        <dbReference type="Proteomes" id="UP000219465"/>
    </source>
</evidence>
<dbReference type="EMBL" id="OCPC01000003">
    <property type="protein sequence ID" value="SOE17603.1"/>
    <property type="molecule type" value="Genomic_DNA"/>
</dbReference>
<accession>A0A286IBU1</accession>
<evidence type="ECO:0000256" key="1">
    <source>
        <dbReference type="ARBA" id="ARBA00008779"/>
    </source>
</evidence>
<dbReference type="InterPro" id="IPR017850">
    <property type="entry name" value="Alkaline_phosphatase_core_sf"/>
</dbReference>
<gene>
    <name evidence="6" type="ORF">SAMN05877838_2504</name>
</gene>
<evidence type="ECO:0000256" key="3">
    <source>
        <dbReference type="ARBA" id="ARBA00022801"/>
    </source>
</evidence>
<name>A0A286IBU1_9HYPH</name>
<sequence>MSEGQAAARQPNILILMVDQLNGTLFPDGPAEFLHAPNLKQLAARSVRFSNNYTASPLCAPGRASFMSGQLPRRTRVYDNAAEFASDIPTYAHHLRRAGYYTCLSGKMHFVGPDQMHGFEERLTTDIYPADFGWTPDYRKPGERIDWWYHNLGSVTGAGVAETSNQMEYDDEVAFFATQKLHQLSRLSDNLDARPWALTVSFTHPHDPYVARKKYWDLYEGCAELTPRVPPIPYADMDQHSQRLYKANDSERFEITDENVRRSRQAYFANISYLDDKIGGILATLEATRMADNTIVVFCSDHGDMLGERGMWFKMSFFEGSARVPLMIAVPGADGRLVVAPTSNLDITPTLAELAGVSLNEVAPWTDGESLSRLMAGDERSSPVLMEYAAEGSEAPLVAIRDGRYKFIHCELDAPQLFDLDADPDELTNLAADPAHADRVTGYMTEVRSRWDMARYDAEVRESQARRWVVYEALRNGNYYPWDFQPLQKASERYMRNHMDLNILEDSQRFPRGE</sequence>
<dbReference type="GO" id="GO:0046872">
    <property type="term" value="F:metal ion binding"/>
    <property type="evidence" value="ECO:0007669"/>
    <property type="project" value="UniProtKB-KW"/>
</dbReference>
<dbReference type="Proteomes" id="UP000219465">
    <property type="component" value="Unassembled WGS sequence"/>
</dbReference>
<dbReference type="SUPFAM" id="SSF53649">
    <property type="entry name" value="Alkaline phosphatase-like"/>
    <property type="match status" value="1"/>
</dbReference>
<feature type="domain" description="Choline sulfatase enzyme C-terminal" evidence="5">
    <location>
        <begin position="459"/>
        <end position="510"/>
    </location>
</feature>
<dbReference type="InterPro" id="IPR025863">
    <property type="entry name" value="Choline_sulf_C_dom"/>
</dbReference>
<dbReference type="PANTHER" id="PTHR45953:SF1">
    <property type="entry name" value="IDURONATE 2-SULFATASE"/>
    <property type="match status" value="1"/>
</dbReference>
<evidence type="ECO:0000313" key="6">
    <source>
        <dbReference type="EMBL" id="SOE17603.1"/>
    </source>
</evidence>
<proteinExistence type="inferred from homology"/>
<comment type="similarity">
    <text evidence="1">Belongs to the sulfatase family.</text>
</comment>
<keyword evidence="2" id="KW-0479">Metal-binding</keyword>
<dbReference type="PROSITE" id="PS00149">
    <property type="entry name" value="SULFATASE_2"/>
    <property type="match status" value="1"/>
</dbReference>
<evidence type="ECO:0000256" key="2">
    <source>
        <dbReference type="ARBA" id="ARBA00022723"/>
    </source>
</evidence>
<dbReference type="OrthoDB" id="9795675at2"/>
<dbReference type="InterPro" id="IPR024607">
    <property type="entry name" value="Sulfatase_CS"/>
</dbReference>
<dbReference type="InterPro" id="IPR000917">
    <property type="entry name" value="Sulfatase_N"/>
</dbReference>
<evidence type="ECO:0000259" key="5">
    <source>
        <dbReference type="Pfam" id="PF12411"/>
    </source>
</evidence>
<dbReference type="RefSeq" id="WP_097108084.1">
    <property type="nucleotide sequence ID" value="NZ_OCPC01000003.1"/>
</dbReference>
<protein>
    <submittedName>
        <fullName evidence="6">Choline-sulfatase</fullName>
    </submittedName>
</protein>
<dbReference type="CDD" id="cd16032">
    <property type="entry name" value="choline-sulfatase"/>
    <property type="match status" value="1"/>
</dbReference>
<keyword evidence="3" id="KW-0378">Hydrolase</keyword>
<dbReference type="FunFam" id="3.40.720.10:FF:000032">
    <property type="entry name" value="Choline sulfatase"/>
    <property type="match status" value="1"/>
</dbReference>